<dbReference type="EMBL" id="BORJ01000003">
    <property type="protein sequence ID" value="GIN95839.1"/>
    <property type="molecule type" value="Genomic_DNA"/>
</dbReference>
<proteinExistence type="predicted"/>
<organism evidence="2 3">
    <name type="scientific">Siminovitchia terrae</name>
    <name type="common">Bacillus terrae</name>
    <dbReference type="NCBI Taxonomy" id="1914933"/>
    <lineage>
        <taxon>Bacteria</taxon>
        <taxon>Bacillati</taxon>
        <taxon>Bacillota</taxon>
        <taxon>Bacilli</taxon>
        <taxon>Bacillales</taxon>
        <taxon>Bacillaceae</taxon>
        <taxon>Siminovitchia</taxon>
    </lineage>
</organism>
<feature type="compositionally biased region" description="Basic and acidic residues" evidence="1">
    <location>
        <begin position="1"/>
        <end position="17"/>
    </location>
</feature>
<reference evidence="2 3" key="1">
    <citation type="submission" date="2021-03" db="EMBL/GenBank/DDBJ databases">
        <title>Antimicrobial resistance genes in bacteria isolated from Japanese honey, and their potential for conferring macrolide and lincosamide resistance in the American foulbrood pathogen Paenibacillus larvae.</title>
        <authorList>
            <person name="Okamoto M."/>
            <person name="Kumagai M."/>
            <person name="Kanamori H."/>
            <person name="Takamatsu D."/>
        </authorList>
    </citation>
    <scope>NUCLEOTIDE SEQUENCE [LARGE SCALE GENOMIC DNA]</scope>
    <source>
        <strain evidence="2 3">J6TS1</strain>
    </source>
</reference>
<accession>A0ABQ4KV10</accession>
<gene>
    <name evidence="2" type="ORF">J6TS1_17090</name>
</gene>
<protein>
    <submittedName>
        <fullName evidence="2">Uncharacterized protein</fullName>
    </submittedName>
</protein>
<comment type="caution">
    <text evidence="2">The sequence shown here is derived from an EMBL/GenBank/DDBJ whole genome shotgun (WGS) entry which is preliminary data.</text>
</comment>
<evidence type="ECO:0000256" key="1">
    <source>
        <dbReference type="SAM" id="MobiDB-lite"/>
    </source>
</evidence>
<evidence type="ECO:0000313" key="2">
    <source>
        <dbReference type="EMBL" id="GIN95839.1"/>
    </source>
</evidence>
<sequence>MIVSDKKKQKTVFRENQDIVPEGNLPGNREDRSDKMGKSLASIFSYRVRLLRNPQFKRLYCYIFKCSKDLTSKINQL</sequence>
<name>A0ABQ4KV10_SIMTE</name>
<evidence type="ECO:0000313" key="3">
    <source>
        <dbReference type="Proteomes" id="UP000680670"/>
    </source>
</evidence>
<feature type="region of interest" description="Disordered" evidence="1">
    <location>
        <begin position="1"/>
        <end position="34"/>
    </location>
</feature>
<dbReference type="Proteomes" id="UP000680670">
    <property type="component" value="Unassembled WGS sequence"/>
</dbReference>
<keyword evidence="3" id="KW-1185">Reference proteome</keyword>